<proteinExistence type="predicted"/>
<keyword evidence="3" id="KW-1185">Reference proteome</keyword>
<feature type="compositionally biased region" description="Basic and acidic residues" evidence="1">
    <location>
        <begin position="58"/>
        <end position="70"/>
    </location>
</feature>
<comment type="caution">
    <text evidence="2">The sequence shown here is derived from an EMBL/GenBank/DDBJ whole genome shotgun (WGS) entry which is preliminary data.</text>
</comment>
<gene>
    <name evidence="2" type="ORF">VFPPC_16192</name>
</gene>
<evidence type="ECO:0000256" key="1">
    <source>
        <dbReference type="SAM" id="MobiDB-lite"/>
    </source>
</evidence>
<name>A0A179FFH0_METCM</name>
<protein>
    <submittedName>
        <fullName evidence="2">Uncharacterized protein</fullName>
    </submittedName>
</protein>
<dbReference type="GeneID" id="28857939"/>
<accession>A0A179FFH0</accession>
<evidence type="ECO:0000313" key="2">
    <source>
        <dbReference type="EMBL" id="OAQ64276.2"/>
    </source>
</evidence>
<feature type="region of interest" description="Disordered" evidence="1">
    <location>
        <begin position="31"/>
        <end position="70"/>
    </location>
</feature>
<dbReference type="AlphaFoldDB" id="A0A179FFH0"/>
<sequence length="103" mass="11641">MTRQGSKRHLGIRRAVFSVDTLEDRRQHHFSRPVFGALPEPKSDAGRLAGHDPSSVADEPRRKELDTTEETVHLVPTKIVAESGLKVRLEWADSHHDNLDVDK</sequence>
<reference evidence="2 3" key="1">
    <citation type="journal article" date="2016" name="PLoS Pathog.">
        <title>Biosynthesis of antibiotic leucinostatins in bio-control fungus Purpureocillium lilacinum and their inhibition on phytophthora revealed by genome mining.</title>
        <authorList>
            <person name="Wang G."/>
            <person name="Liu Z."/>
            <person name="Lin R."/>
            <person name="Li E."/>
            <person name="Mao Z."/>
            <person name="Ling J."/>
            <person name="Yang Y."/>
            <person name="Yin W.B."/>
            <person name="Xie B."/>
        </authorList>
    </citation>
    <scope>NUCLEOTIDE SEQUENCE [LARGE SCALE GENOMIC DNA]</scope>
    <source>
        <strain evidence="2">170</strain>
    </source>
</reference>
<dbReference type="RefSeq" id="XP_022284265.1">
    <property type="nucleotide sequence ID" value="XM_022429000.1"/>
</dbReference>
<dbReference type="Proteomes" id="UP000078397">
    <property type="component" value="Unassembled WGS sequence"/>
</dbReference>
<evidence type="ECO:0000313" key="3">
    <source>
        <dbReference type="Proteomes" id="UP000078397"/>
    </source>
</evidence>
<dbReference type="EMBL" id="LSBJ02000005">
    <property type="protein sequence ID" value="OAQ64276.2"/>
    <property type="molecule type" value="Genomic_DNA"/>
</dbReference>
<dbReference type="KEGG" id="pchm:VFPPC_16192"/>
<organism evidence="2 3">
    <name type="scientific">Pochonia chlamydosporia 170</name>
    <dbReference type="NCBI Taxonomy" id="1380566"/>
    <lineage>
        <taxon>Eukaryota</taxon>
        <taxon>Fungi</taxon>
        <taxon>Dikarya</taxon>
        <taxon>Ascomycota</taxon>
        <taxon>Pezizomycotina</taxon>
        <taxon>Sordariomycetes</taxon>
        <taxon>Hypocreomycetidae</taxon>
        <taxon>Hypocreales</taxon>
        <taxon>Clavicipitaceae</taxon>
        <taxon>Pochonia</taxon>
    </lineage>
</organism>